<accession>A0A0M3QYD7</accession>
<reference evidence="1 2" key="1">
    <citation type="submission" date="2015-08" db="EMBL/GenBank/DDBJ databases">
        <title>Ancestral chromatin configuration constrains chromatin evolution on differentiating sex chromosomes in Drosophila.</title>
        <authorList>
            <person name="Zhou Q."/>
            <person name="Bachtrog D."/>
        </authorList>
    </citation>
    <scope>NUCLEOTIDE SEQUENCE [LARGE SCALE GENOMIC DNA]</scope>
    <source>
        <tissue evidence="1">Whole larvae</tissue>
    </source>
</reference>
<name>A0A0M3QYD7_DROBS</name>
<organism evidence="1 2">
    <name type="scientific">Drosophila busckii</name>
    <name type="common">Fruit fly</name>
    <dbReference type="NCBI Taxonomy" id="30019"/>
    <lineage>
        <taxon>Eukaryota</taxon>
        <taxon>Metazoa</taxon>
        <taxon>Ecdysozoa</taxon>
        <taxon>Arthropoda</taxon>
        <taxon>Hexapoda</taxon>
        <taxon>Insecta</taxon>
        <taxon>Pterygota</taxon>
        <taxon>Neoptera</taxon>
        <taxon>Endopterygota</taxon>
        <taxon>Diptera</taxon>
        <taxon>Brachycera</taxon>
        <taxon>Muscomorpha</taxon>
        <taxon>Ephydroidea</taxon>
        <taxon>Drosophilidae</taxon>
        <taxon>Drosophila</taxon>
    </lineage>
</organism>
<evidence type="ECO:0000313" key="2">
    <source>
        <dbReference type="Proteomes" id="UP000494163"/>
    </source>
</evidence>
<evidence type="ECO:0000313" key="1">
    <source>
        <dbReference type="EMBL" id="ALC47439.1"/>
    </source>
</evidence>
<sequence length="17" mass="2048">MCVILTSLRRLVKFLRV</sequence>
<keyword evidence="2" id="KW-1185">Reference proteome</keyword>
<protein>
    <submittedName>
        <fullName evidence="1">CG12279</fullName>
    </submittedName>
</protein>
<dbReference type="AlphaFoldDB" id="A0A0M3QYD7"/>
<proteinExistence type="predicted"/>
<dbReference type="Proteomes" id="UP000494163">
    <property type="component" value="Chromosome 3R"/>
</dbReference>
<gene>
    <name evidence="1" type="ORF">Dbus_chr3Rg2189</name>
</gene>
<dbReference type="EMBL" id="CP012526">
    <property type="protein sequence ID" value="ALC47439.1"/>
    <property type="molecule type" value="Genomic_DNA"/>
</dbReference>